<keyword evidence="3" id="KW-1185">Reference proteome</keyword>
<protein>
    <submittedName>
        <fullName evidence="2">Uncharacterized protein</fullName>
    </submittedName>
</protein>
<accession>N9GML2</accession>
<keyword evidence="1" id="KW-0812">Transmembrane</keyword>
<evidence type="ECO:0000313" key="2">
    <source>
        <dbReference type="EMBL" id="ENW18364.1"/>
    </source>
</evidence>
<sequence length="188" mass="21115">MNSPTYDLSNFKTALQEQLHIPYPVYTYPTIYTAFGYGKIIVIVCFFIIWVLVVKYIFLSSILFFGLVGCTSITTMSSEQFNQLSTTQLPFSGNWSGQVGEASAVLHLNRQGYGKLCIDNSKEVMSYRVKLVNDVLYSDQGLKFNVKSINASQANLHMRMLGLGVTFELNKDDPLNNVTSNCKTFINS</sequence>
<dbReference type="AlphaFoldDB" id="N9GML2"/>
<dbReference type="NCBIfam" id="NF045606">
    <property type="entry name" value="lipo_J517_1871"/>
    <property type="match status" value="1"/>
</dbReference>
<feature type="transmembrane region" description="Helical" evidence="1">
    <location>
        <begin position="40"/>
        <end position="68"/>
    </location>
</feature>
<name>N9GML2_ACIHA</name>
<keyword evidence="1" id="KW-1133">Transmembrane helix</keyword>
<proteinExistence type="predicted"/>
<comment type="caution">
    <text evidence="2">The sequence shown here is derived from an EMBL/GenBank/DDBJ whole genome shotgun (WGS) entry which is preliminary data.</text>
</comment>
<dbReference type="EMBL" id="APQQ01000020">
    <property type="protein sequence ID" value="ENW18364.1"/>
    <property type="molecule type" value="Genomic_DNA"/>
</dbReference>
<evidence type="ECO:0000313" key="3">
    <source>
        <dbReference type="Proteomes" id="UP000017667"/>
    </source>
</evidence>
<keyword evidence="1" id="KW-0472">Membrane</keyword>
<reference evidence="2 3" key="1">
    <citation type="submission" date="2013-02" db="EMBL/GenBank/DDBJ databases">
        <title>The Genome Sequence of Acinetobacter haemolyticus CIP 64.3.</title>
        <authorList>
            <consortium name="The Broad Institute Genome Sequencing Platform"/>
            <consortium name="The Broad Institute Genome Sequencing Center for Infectious Disease"/>
            <person name="Cerqueira G."/>
            <person name="Feldgarden M."/>
            <person name="Courvalin P."/>
            <person name="Perichon B."/>
            <person name="Grillot-Courvalin C."/>
            <person name="Clermont D."/>
            <person name="Rocha E."/>
            <person name="Yoon E.-J."/>
            <person name="Nemec A."/>
            <person name="Walker B."/>
            <person name="Young S.K."/>
            <person name="Zeng Q."/>
            <person name="Gargeya S."/>
            <person name="Fitzgerald M."/>
            <person name="Haas B."/>
            <person name="Abouelleil A."/>
            <person name="Alvarado L."/>
            <person name="Arachchi H.M."/>
            <person name="Berlin A.M."/>
            <person name="Chapman S.B."/>
            <person name="Dewar J."/>
            <person name="Goldberg J."/>
            <person name="Griggs A."/>
            <person name="Gujja S."/>
            <person name="Hansen M."/>
            <person name="Howarth C."/>
            <person name="Imamovic A."/>
            <person name="Larimer J."/>
            <person name="McCowan C."/>
            <person name="Murphy C."/>
            <person name="Neiman D."/>
            <person name="Pearson M."/>
            <person name="Priest M."/>
            <person name="Roberts A."/>
            <person name="Saif S."/>
            <person name="Shea T."/>
            <person name="Sisk P."/>
            <person name="Sykes S."/>
            <person name="Wortman J."/>
            <person name="Nusbaum C."/>
            <person name="Birren B."/>
        </authorList>
    </citation>
    <scope>NUCLEOTIDE SEQUENCE [LARGE SCALE GENOMIC DNA]</scope>
    <source>
        <strain evidence="2 3">CIP 64.3</strain>
    </source>
</reference>
<gene>
    <name evidence="2" type="ORF">F927_01808</name>
</gene>
<dbReference type="HOGENOM" id="CLU_127475_0_0_6"/>
<dbReference type="Proteomes" id="UP000017667">
    <property type="component" value="Unassembled WGS sequence"/>
</dbReference>
<evidence type="ECO:0000256" key="1">
    <source>
        <dbReference type="SAM" id="Phobius"/>
    </source>
</evidence>
<dbReference type="InterPro" id="IPR054659">
    <property type="entry name" value="J517_1871_lipoprot"/>
</dbReference>
<organism evidence="2 3">
    <name type="scientific">Acinetobacter haemolyticus CIP 64.3 = MTCC 9819</name>
    <dbReference type="NCBI Taxonomy" id="1217659"/>
    <lineage>
        <taxon>Bacteria</taxon>
        <taxon>Pseudomonadati</taxon>
        <taxon>Pseudomonadota</taxon>
        <taxon>Gammaproteobacteria</taxon>
        <taxon>Moraxellales</taxon>
        <taxon>Moraxellaceae</taxon>
        <taxon>Acinetobacter</taxon>
    </lineage>
</organism>
<dbReference type="PATRIC" id="fig|1217659.3.peg.1775"/>